<protein>
    <recommendedName>
        <fullName evidence="1">DUF6602 domain-containing protein</fullName>
    </recommendedName>
</protein>
<keyword evidence="3" id="KW-1185">Reference proteome</keyword>
<dbReference type="RefSeq" id="WP_183265542.1">
    <property type="nucleotide sequence ID" value="NZ_JACHFJ010000002.1"/>
</dbReference>
<dbReference type="CDD" id="cd21173">
    <property type="entry name" value="NucC-like"/>
    <property type="match status" value="1"/>
</dbReference>
<dbReference type="AlphaFoldDB" id="A0A840V9U1"/>
<feature type="domain" description="DUF6602" evidence="1">
    <location>
        <begin position="13"/>
        <end position="117"/>
    </location>
</feature>
<dbReference type="Pfam" id="PF20247">
    <property type="entry name" value="DUF6602"/>
    <property type="match status" value="1"/>
</dbReference>
<dbReference type="Proteomes" id="UP000553706">
    <property type="component" value="Unassembled WGS sequence"/>
</dbReference>
<dbReference type="InterPro" id="IPR046537">
    <property type="entry name" value="DUF6602"/>
</dbReference>
<evidence type="ECO:0000313" key="3">
    <source>
        <dbReference type="Proteomes" id="UP000553706"/>
    </source>
</evidence>
<reference evidence="2 3" key="1">
    <citation type="submission" date="2020-08" db="EMBL/GenBank/DDBJ databases">
        <title>Genomic Encyclopedia of Type Strains, Phase IV (KMG-IV): sequencing the most valuable type-strain genomes for metagenomic binning, comparative biology and taxonomic classification.</title>
        <authorList>
            <person name="Goeker M."/>
        </authorList>
    </citation>
    <scope>NUCLEOTIDE SEQUENCE [LARGE SCALE GENOMIC DNA]</scope>
    <source>
        <strain evidence="2 3">DSM 27026</strain>
    </source>
</reference>
<proteinExistence type="predicted"/>
<sequence>MRAKVKGAIEEARAASTISHPGVKGTVLEILISRLFRPLLPSDIGIGTGQLIEQTHGTLSGQIDIILYDKRILPPALYDERTGIFPIESALYAIEVKTCLDVKGIQQAHENALQISKFNLLPGLHNNDGTPQHHRVERTRYAIFALSSNLNGKRQNEADRYKRIYQGLGEFPHIRAICVAGKEYWYDNSRQWISIQSENDFDDILSFIGGVINTYQSIAESRHFPRLGYYIIPPTQALRGPLSGGSSSISAICEGCGGELLVTPNLPAKDITINGRISVDTPCPKCGGHVTSKYQHFEFKNGLLQNEN</sequence>
<accession>A0A840V9U1</accession>
<evidence type="ECO:0000259" key="1">
    <source>
        <dbReference type="Pfam" id="PF20247"/>
    </source>
</evidence>
<comment type="caution">
    <text evidence="2">The sequence shown here is derived from an EMBL/GenBank/DDBJ whole genome shotgun (WGS) entry which is preliminary data.</text>
</comment>
<evidence type="ECO:0000313" key="2">
    <source>
        <dbReference type="EMBL" id="MBB5372523.1"/>
    </source>
</evidence>
<gene>
    <name evidence="2" type="ORF">HNP71_000761</name>
</gene>
<dbReference type="EMBL" id="JACHFJ010000002">
    <property type="protein sequence ID" value="MBB5372523.1"/>
    <property type="molecule type" value="Genomic_DNA"/>
</dbReference>
<name>A0A840V9U1_9PROT</name>
<organism evidence="2 3">
    <name type="scientific">Acidocella aromatica</name>
    <dbReference type="NCBI Taxonomy" id="1303579"/>
    <lineage>
        <taxon>Bacteria</taxon>
        <taxon>Pseudomonadati</taxon>
        <taxon>Pseudomonadota</taxon>
        <taxon>Alphaproteobacteria</taxon>
        <taxon>Acetobacterales</taxon>
        <taxon>Acidocellaceae</taxon>
        <taxon>Acidocella</taxon>
    </lineage>
</organism>